<dbReference type="Gene3D" id="3.70.10.10">
    <property type="match status" value="1"/>
</dbReference>
<dbReference type="InterPro" id="IPR022635">
    <property type="entry name" value="DNA_polIII_beta_C"/>
</dbReference>
<keyword evidence="9" id="KW-0238">DNA-binding</keyword>
<organism evidence="14">
    <name type="scientific">Thermorudis peleae</name>
    <dbReference type="NCBI Taxonomy" id="1382356"/>
    <lineage>
        <taxon>Bacteria</taxon>
        <taxon>Pseudomonadati</taxon>
        <taxon>Thermomicrobiota</taxon>
        <taxon>Thermomicrobia</taxon>
        <taxon>Thermomicrobia incertae sedis</taxon>
        <taxon>Thermorudis</taxon>
    </lineage>
</organism>
<dbReference type="GO" id="GO:0008408">
    <property type="term" value="F:3'-5' exonuclease activity"/>
    <property type="evidence" value="ECO:0007669"/>
    <property type="project" value="InterPro"/>
</dbReference>
<dbReference type="NCBIfam" id="TIGR00663">
    <property type="entry name" value="dnan"/>
    <property type="match status" value="1"/>
</dbReference>
<dbReference type="GO" id="GO:0009360">
    <property type="term" value="C:DNA polymerase III complex"/>
    <property type="evidence" value="ECO:0007669"/>
    <property type="project" value="InterPro"/>
</dbReference>
<name>A0A831T8X0_9BACT</name>
<gene>
    <name evidence="14" type="primary">dnaN</name>
    <name evidence="14" type="ORF">ENP34_00745</name>
</gene>
<dbReference type="InterPro" id="IPR046938">
    <property type="entry name" value="DNA_clamp_sf"/>
</dbReference>
<dbReference type="SUPFAM" id="SSF55979">
    <property type="entry name" value="DNA clamp"/>
    <property type="match status" value="3"/>
</dbReference>
<dbReference type="Pfam" id="PF02767">
    <property type="entry name" value="DNA_pol3_beta_2"/>
    <property type="match status" value="1"/>
</dbReference>
<dbReference type="GO" id="GO:0003887">
    <property type="term" value="F:DNA-directed DNA polymerase activity"/>
    <property type="evidence" value="ECO:0007669"/>
    <property type="project" value="UniProtKB-UniRule"/>
</dbReference>
<evidence type="ECO:0000313" key="14">
    <source>
        <dbReference type="EMBL" id="HEG89968.1"/>
    </source>
</evidence>
<dbReference type="Gene3D" id="3.10.150.10">
    <property type="entry name" value="DNA Polymerase III, subunit A, domain 2"/>
    <property type="match status" value="1"/>
</dbReference>
<keyword evidence="4 10" id="KW-0963">Cytoplasm</keyword>
<dbReference type="Pfam" id="PF00712">
    <property type="entry name" value="DNA_pol3_beta"/>
    <property type="match status" value="1"/>
</dbReference>
<dbReference type="InterPro" id="IPR001001">
    <property type="entry name" value="DNA_polIII_beta"/>
</dbReference>
<evidence type="ECO:0000256" key="9">
    <source>
        <dbReference type="ARBA" id="ARBA00023125"/>
    </source>
</evidence>
<dbReference type="InterPro" id="IPR022637">
    <property type="entry name" value="DNA_polIII_beta_cen"/>
</dbReference>
<dbReference type="EMBL" id="DSIY01000018">
    <property type="protein sequence ID" value="HEG89968.1"/>
    <property type="molecule type" value="Genomic_DNA"/>
</dbReference>
<dbReference type="PIRSF" id="PIRSF000804">
    <property type="entry name" value="DNA_pol_III_b"/>
    <property type="match status" value="1"/>
</dbReference>
<feature type="domain" description="DNA polymerase III beta sliding clamp central" evidence="12">
    <location>
        <begin position="131"/>
        <end position="247"/>
    </location>
</feature>
<evidence type="ECO:0000259" key="12">
    <source>
        <dbReference type="Pfam" id="PF02767"/>
    </source>
</evidence>
<evidence type="ECO:0000256" key="5">
    <source>
        <dbReference type="ARBA" id="ARBA00022679"/>
    </source>
</evidence>
<evidence type="ECO:0000256" key="10">
    <source>
        <dbReference type="PIRNR" id="PIRNR000804"/>
    </source>
</evidence>
<evidence type="ECO:0000256" key="3">
    <source>
        <dbReference type="ARBA" id="ARBA00021035"/>
    </source>
</evidence>
<sequence>MQVTCQQGELHRALAHVSRAVARKSTLPVLSNVLLSAQEGQLRLAATNLEIAIAASLPARVAEAGQLTVRADLLTEFISSLPSDEVTLRIEPGSLTLAVSCSYSKANIKGIPAEDFPTLPEIGEQTPTARIESGLLREMIGQVAFAAATDDSRPVLAGVLVEFQGSTLTMAAADGFRLSVRSAELDEPVAEDLSIIVPARALQELARSMADAEGTIDLLVTPTRSQLLARSGPVEFLSRLIDGHFPEFRQIIPKTYNTRVVVSREAFLAAARRAKIFAQSNNEVVRLQLLPGDSELDPGAVIVSAQAAEAGDNEDLLSARVEGPKAQIAFNGRYLSDVLSVMKSAEVALEMTSPNAAGVFRPVGDTTFTHVIMPMVIGNI</sequence>
<dbReference type="GO" id="GO:0003677">
    <property type="term" value="F:DNA binding"/>
    <property type="evidence" value="ECO:0007669"/>
    <property type="project" value="UniProtKB-UniRule"/>
</dbReference>
<comment type="caution">
    <text evidence="14">The sequence shown here is derived from an EMBL/GenBank/DDBJ whole genome shotgun (WGS) entry which is preliminary data.</text>
</comment>
<keyword evidence="8 10" id="KW-0239">DNA-directed DNA polymerase</keyword>
<comment type="similarity">
    <text evidence="2 10">Belongs to the beta sliding clamp family.</text>
</comment>
<feature type="domain" description="DNA polymerase III beta sliding clamp N-terminal" evidence="11">
    <location>
        <begin position="1"/>
        <end position="120"/>
    </location>
</feature>
<dbReference type="PANTHER" id="PTHR30478">
    <property type="entry name" value="DNA POLYMERASE III SUBUNIT BETA"/>
    <property type="match status" value="1"/>
</dbReference>
<dbReference type="PANTHER" id="PTHR30478:SF0">
    <property type="entry name" value="BETA SLIDING CLAMP"/>
    <property type="match status" value="1"/>
</dbReference>
<comment type="subcellular location">
    <subcellularLocation>
        <location evidence="1 10">Cytoplasm</location>
    </subcellularLocation>
</comment>
<keyword evidence="5 10" id="KW-0808">Transferase</keyword>
<comment type="subunit">
    <text evidence="10">Forms a ring-shaped head-to-tail homodimer around DNA.</text>
</comment>
<dbReference type="InterPro" id="IPR022634">
    <property type="entry name" value="DNA_polIII_beta_N"/>
</dbReference>
<evidence type="ECO:0000259" key="11">
    <source>
        <dbReference type="Pfam" id="PF00712"/>
    </source>
</evidence>
<dbReference type="CDD" id="cd00140">
    <property type="entry name" value="beta_clamp"/>
    <property type="match status" value="1"/>
</dbReference>
<reference evidence="14" key="1">
    <citation type="journal article" date="2020" name="mSystems">
        <title>Genome- and Community-Level Interaction Insights into Carbon Utilization and Element Cycling Functions of Hydrothermarchaeota in Hydrothermal Sediment.</title>
        <authorList>
            <person name="Zhou Z."/>
            <person name="Liu Y."/>
            <person name="Xu W."/>
            <person name="Pan J."/>
            <person name="Luo Z.H."/>
            <person name="Li M."/>
        </authorList>
    </citation>
    <scope>NUCLEOTIDE SEQUENCE [LARGE SCALE GENOMIC DNA]</scope>
    <source>
        <strain evidence="14">SpSt-210</strain>
    </source>
</reference>
<dbReference type="AlphaFoldDB" id="A0A831T8X0"/>
<evidence type="ECO:0000256" key="6">
    <source>
        <dbReference type="ARBA" id="ARBA00022695"/>
    </source>
</evidence>
<comment type="function">
    <text evidence="10">Confers DNA tethering and processivity to DNA polymerases and other proteins. Acts as a clamp, forming a ring around DNA (a reaction catalyzed by the clamp-loading complex) which diffuses in an ATP-independent manner freely and bidirectionally along dsDNA. Initially characterized for its ability to contact the catalytic subunit of DNA polymerase III (Pol III), a complex, multichain enzyme responsible for most of the replicative synthesis in bacteria; Pol III exhibits 3'-5' exonuclease proofreading activity. The beta chain is required for initiation of replication as well as for processivity of DNA replication.</text>
</comment>
<evidence type="ECO:0000256" key="7">
    <source>
        <dbReference type="ARBA" id="ARBA00022705"/>
    </source>
</evidence>
<keyword evidence="6 10" id="KW-0548">Nucleotidyltransferase</keyword>
<evidence type="ECO:0000256" key="8">
    <source>
        <dbReference type="ARBA" id="ARBA00022932"/>
    </source>
</evidence>
<proteinExistence type="inferred from homology"/>
<keyword evidence="7 10" id="KW-0235">DNA replication</keyword>
<dbReference type="SMART" id="SM00480">
    <property type="entry name" value="POL3Bc"/>
    <property type="match status" value="1"/>
</dbReference>
<evidence type="ECO:0000256" key="4">
    <source>
        <dbReference type="ARBA" id="ARBA00022490"/>
    </source>
</evidence>
<dbReference type="Pfam" id="PF02768">
    <property type="entry name" value="DNA_pol3_beta_3"/>
    <property type="match status" value="1"/>
</dbReference>
<feature type="domain" description="DNA polymerase III beta sliding clamp C-terminal" evidence="13">
    <location>
        <begin position="249"/>
        <end position="375"/>
    </location>
</feature>
<dbReference type="GO" id="GO:0006271">
    <property type="term" value="P:DNA strand elongation involved in DNA replication"/>
    <property type="evidence" value="ECO:0007669"/>
    <property type="project" value="TreeGrafter"/>
</dbReference>
<evidence type="ECO:0000256" key="1">
    <source>
        <dbReference type="ARBA" id="ARBA00004496"/>
    </source>
</evidence>
<accession>A0A831T8X0</accession>
<evidence type="ECO:0000256" key="2">
    <source>
        <dbReference type="ARBA" id="ARBA00010752"/>
    </source>
</evidence>
<protein>
    <recommendedName>
        <fullName evidence="3 10">Beta sliding clamp</fullName>
    </recommendedName>
</protein>
<evidence type="ECO:0000259" key="13">
    <source>
        <dbReference type="Pfam" id="PF02768"/>
    </source>
</evidence>
<dbReference type="GO" id="GO:0005737">
    <property type="term" value="C:cytoplasm"/>
    <property type="evidence" value="ECO:0007669"/>
    <property type="project" value="UniProtKB-SubCell"/>
</dbReference>